<dbReference type="AlphaFoldDB" id="A0A6B2LNR4"/>
<dbReference type="EMBL" id="GIBP01009511">
    <property type="protein sequence ID" value="NDV38480.1"/>
    <property type="molecule type" value="Transcribed_RNA"/>
</dbReference>
<accession>A0A6B2LNR4</accession>
<feature type="compositionally biased region" description="Basic residues" evidence="1">
    <location>
        <begin position="38"/>
        <end position="50"/>
    </location>
</feature>
<feature type="region of interest" description="Disordered" evidence="1">
    <location>
        <begin position="26"/>
        <end position="75"/>
    </location>
</feature>
<reference evidence="2" key="1">
    <citation type="journal article" date="2020" name="J. Eukaryot. Microbiol.">
        <title>De novo Sequencing, Assembly and Annotation of the Transcriptome for the Free-Living Testate Amoeba Arcella intermedia.</title>
        <authorList>
            <person name="Ribeiro G.M."/>
            <person name="Porfirio-Sousa A.L."/>
            <person name="Maurer-Alcala X.X."/>
            <person name="Katz L.A."/>
            <person name="Lahr D.J.G."/>
        </authorList>
    </citation>
    <scope>NUCLEOTIDE SEQUENCE</scope>
</reference>
<evidence type="ECO:0000313" key="2">
    <source>
        <dbReference type="EMBL" id="NDV38480.1"/>
    </source>
</evidence>
<organism evidence="2">
    <name type="scientific">Arcella intermedia</name>
    <dbReference type="NCBI Taxonomy" id="1963864"/>
    <lineage>
        <taxon>Eukaryota</taxon>
        <taxon>Amoebozoa</taxon>
        <taxon>Tubulinea</taxon>
        <taxon>Elardia</taxon>
        <taxon>Arcellinida</taxon>
        <taxon>Sphaerothecina</taxon>
        <taxon>Arcellidae</taxon>
        <taxon>Arcella</taxon>
    </lineage>
</organism>
<protein>
    <submittedName>
        <fullName evidence="2">Uncharacterized protein</fullName>
    </submittedName>
</protein>
<sequence>MLLPQPPRNPQIRKFLYLRSRSYLRKRPLSSSSPIPPRLKKNHRRRKIRNGSKISSRARGDVREDEGLGECGEEF</sequence>
<name>A0A6B2LNR4_9EUKA</name>
<evidence type="ECO:0000256" key="1">
    <source>
        <dbReference type="SAM" id="MobiDB-lite"/>
    </source>
</evidence>
<proteinExistence type="predicted"/>